<keyword evidence="4 7" id="KW-1133">Transmembrane helix</keyword>
<evidence type="ECO:0000256" key="7">
    <source>
        <dbReference type="SAM" id="Phobius"/>
    </source>
</evidence>
<dbReference type="InterPro" id="IPR036259">
    <property type="entry name" value="MFS_trans_sf"/>
</dbReference>
<dbReference type="PANTHER" id="PTHR43791:SF36">
    <property type="entry name" value="TRANSPORTER, PUTATIVE (AFU_ORTHOLOGUE AFUA_6G08340)-RELATED"/>
    <property type="match status" value="1"/>
</dbReference>
<organism evidence="8 9">
    <name type="scientific">Asterophora parasitica</name>
    <dbReference type="NCBI Taxonomy" id="117018"/>
    <lineage>
        <taxon>Eukaryota</taxon>
        <taxon>Fungi</taxon>
        <taxon>Dikarya</taxon>
        <taxon>Basidiomycota</taxon>
        <taxon>Agaricomycotina</taxon>
        <taxon>Agaricomycetes</taxon>
        <taxon>Agaricomycetidae</taxon>
        <taxon>Agaricales</taxon>
        <taxon>Tricholomatineae</taxon>
        <taxon>Lyophyllaceae</taxon>
        <taxon>Asterophora</taxon>
    </lineage>
</organism>
<comment type="caution">
    <text evidence="8">The sequence shown here is derived from an EMBL/GenBank/DDBJ whole genome shotgun (WGS) entry which is preliminary data.</text>
</comment>
<sequence>MTVDASCEPELTRNDEKLQEESLSEDSQSAPERKLEEEKLAFRSLAIISFHVVQMAYWFGFAAVAGAFGGLLAFSIQHIDAHIQNWRLLFLIEGSPAVLLGFLAMFLLPDRPESTTFLTERERDIALERMNRATSSDTGAVVNPGASFGNGPVFKD</sequence>
<dbReference type="AlphaFoldDB" id="A0A9P7G616"/>
<keyword evidence="5 7" id="KW-0472">Membrane</keyword>
<dbReference type="PANTHER" id="PTHR43791">
    <property type="entry name" value="PERMEASE-RELATED"/>
    <property type="match status" value="1"/>
</dbReference>
<keyword evidence="2" id="KW-0813">Transport</keyword>
<dbReference type="EMBL" id="JABCKV010000061">
    <property type="protein sequence ID" value="KAG5644702.1"/>
    <property type="molecule type" value="Genomic_DNA"/>
</dbReference>
<dbReference type="OrthoDB" id="2985014at2759"/>
<feature type="compositionally biased region" description="Basic and acidic residues" evidence="6">
    <location>
        <begin position="10"/>
        <end position="20"/>
    </location>
</feature>
<evidence type="ECO:0000256" key="5">
    <source>
        <dbReference type="ARBA" id="ARBA00023136"/>
    </source>
</evidence>
<evidence type="ECO:0008006" key="10">
    <source>
        <dbReference type="Google" id="ProtNLM"/>
    </source>
</evidence>
<reference evidence="8" key="2">
    <citation type="submission" date="2021-10" db="EMBL/GenBank/DDBJ databases">
        <title>Phylogenomics reveals ancestral predisposition of the termite-cultivated fungus Termitomyces towards a domesticated lifestyle.</title>
        <authorList>
            <person name="Auxier B."/>
            <person name="Grum-Grzhimaylo A."/>
            <person name="Cardenas M.E."/>
            <person name="Lodge J.D."/>
            <person name="Laessoe T."/>
            <person name="Pedersen O."/>
            <person name="Smith M.E."/>
            <person name="Kuyper T.W."/>
            <person name="Franco-Molano E.A."/>
            <person name="Baroni T.J."/>
            <person name="Aanen D.K."/>
        </authorList>
    </citation>
    <scope>NUCLEOTIDE SEQUENCE</scope>
    <source>
        <strain evidence="8">AP01</strain>
        <tissue evidence="8">Mycelium</tissue>
    </source>
</reference>
<dbReference type="GO" id="GO:0022857">
    <property type="term" value="F:transmembrane transporter activity"/>
    <property type="evidence" value="ECO:0007669"/>
    <property type="project" value="TreeGrafter"/>
</dbReference>
<feature type="transmembrane region" description="Helical" evidence="7">
    <location>
        <begin position="55"/>
        <end position="76"/>
    </location>
</feature>
<feature type="region of interest" description="Disordered" evidence="6">
    <location>
        <begin position="1"/>
        <end position="32"/>
    </location>
</feature>
<dbReference type="GO" id="GO:0016020">
    <property type="term" value="C:membrane"/>
    <property type="evidence" value="ECO:0007669"/>
    <property type="project" value="UniProtKB-SubCell"/>
</dbReference>
<proteinExistence type="predicted"/>
<feature type="transmembrane region" description="Helical" evidence="7">
    <location>
        <begin position="88"/>
        <end position="108"/>
    </location>
</feature>
<keyword evidence="9" id="KW-1185">Reference proteome</keyword>
<dbReference type="SUPFAM" id="SSF103473">
    <property type="entry name" value="MFS general substrate transporter"/>
    <property type="match status" value="1"/>
</dbReference>
<evidence type="ECO:0000256" key="2">
    <source>
        <dbReference type="ARBA" id="ARBA00022448"/>
    </source>
</evidence>
<reference evidence="8" key="1">
    <citation type="submission" date="2020-07" db="EMBL/GenBank/DDBJ databases">
        <authorList>
            <person name="Nieuwenhuis M."/>
            <person name="Van De Peppel L.J.J."/>
        </authorList>
    </citation>
    <scope>NUCLEOTIDE SEQUENCE</scope>
    <source>
        <strain evidence="8">AP01</strain>
        <tissue evidence="8">Mycelium</tissue>
    </source>
</reference>
<evidence type="ECO:0000256" key="4">
    <source>
        <dbReference type="ARBA" id="ARBA00022989"/>
    </source>
</evidence>
<accession>A0A9P7G616</accession>
<comment type="subcellular location">
    <subcellularLocation>
        <location evidence="1">Membrane</location>
        <topology evidence="1">Multi-pass membrane protein</topology>
    </subcellularLocation>
</comment>
<evidence type="ECO:0000256" key="3">
    <source>
        <dbReference type="ARBA" id="ARBA00022692"/>
    </source>
</evidence>
<keyword evidence="3 7" id="KW-0812">Transmembrane</keyword>
<dbReference type="Gene3D" id="1.20.1250.20">
    <property type="entry name" value="MFS general substrate transporter like domains"/>
    <property type="match status" value="1"/>
</dbReference>
<dbReference type="Proteomes" id="UP000775547">
    <property type="component" value="Unassembled WGS sequence"/>
</dbReference>
<evidence type="ECO:0000313" key="8">
    <source>
        <dbReference type="EMBL" id="KAG5644702.1"/>
    </source>
</evidence>
<evidence type="ECO:0000256" key="1">
    <source>
        <dbReference type="ARBA" id="ARBA00004141"/>
    </source>
</evidence>
<evidence type="ECO:0000256" key="6">
    <source>
        <dbReference type="SAM" id="MobiDB-lite"/>
    </source>
</evidence>
<name>A0A9P7G616_9AGAR</name>
<evidence type="ECO:0000313" key="9">
    <source>
        <dbReference type="Proteomes" id="UP000775547"/>
    </source>
</evidence>
<gene>
    <name evidence="8" type="ORF">DXG03_007925</name>
</gene>
<protein>
    <recommendedName>
        <fullName evidence="10">Major facilitator superfamily (MFS) profile domain-containing protein</fullName>
    </recommendedName>
</protein>